<dbReference type="Gene3D" id="1.10.10.10">
    <property type="entry name" value="Winged helix-like DNA-binding domain superfamily/Winged helix DNA-binding domain"/>
    <property type="match status" value="1"/>
</dbReference>
<accession>A0ABT4DFC3</accession>
<dbReference type="RefSeq" id="WP_268062337.1">
    <property type="nucleotide sequence ID" value="NZ_JAPQFJ010000017.1"/>
</dbReference>
<dbReference type="Gene3D" id="1.10.1790.10">
    <property type="entry name" value="PRD domain"/>
    <property type="match status" value="2"/>
</dbReference>
<dbReference type="Proteomes" id="UP001144612">
    <property type="component" value="Unassembled WGS sequence"/>
</dbReference>
<organism evidence="7 8">
    <name type="scientific">Clostridium brassicae</name>
    <dbReference type="NCBI Taxonomy" id="2999072"/>
    <lineage>
        <taxon>Bacteria</taxon>
        <taxon>Bacillati</taxon>
        <taxon>Bacillota</taxon>
        <taxon>Clostridia</taxon>
        <taxon>Eubacteriales</taxon>
        <taxon>Clostridiaceae</taxon>
        <taxon>Clostridium</taxon>
    </lineage>
</organism>
<name>A0ABT4DFC3_9CLOT</name>
<evidence type="ECO:0000256" key="3">
    <source>
        <dbReference type="ARBA" id="ARBA00023159"/>
    </source>
</evidence>
<dbReference type="EMBL" id="JAPQFJ010000017">
    <property type="protein sequence ID" value="MCY6959901.1"/>
    <property type="molecule type" value="Genomic_DNA"/>
</dbReference>
<evidence type="ECO:0000313" key="8">
    <source>
        <dbReference type="Proteomes" id="UP001144612"/>
    </source>
</evidence>
<feature type="domain" description="PRD" evidence="6">
    <location>
        <begin position="289"/>
        <end position="395"/>
    </location>
</feature>
<keyword evidence="1" id="KW-0677">Repeat</keyword>
<dbReference type="PROSITE" id="PS51372">
    <property type="entry name" value="PRD_2"/>
    <property type="match status" value="2"/>
</dbReference>
<reference evidence="7" key="1">
    <citation type="submission" date="2022-12" db="EMBL/GenBank/DDBJ databases">
        <title>Clostridium sp. nov., isolated from industrial wastewater.</title>
        <authorList>
            <person name="Jiayan W."/>
        </authorList>
    </citation>
    <scope>NUCLEOTIDE SEQUENCE</scope>
    <source>
        <strain evidence="7">ZC22-4</strain>
    </source>
</reference>
<gene>
    <name evidence="7" type="ORF">OW729_14865</name>
</gene>
<dbReference type="SUPFAM" id="SSF55804">
    <property type="entry name" value="Phoshotransferase/anion transport protein"/>
    <property type="match status" value="1"/>
</dbReference>
<evidence type="ECO:0000313" key="7">
    <source>
        <dbReference type="EMBL" id="MCY6959901.1"/>
    </source>
</evidence>
<evidence type="ECO:0000259" key="6">
    <source>
        <dbReference type="PROSITE" id="PS51372"/>
    </source>
</evidence>
<dbReference type="InterPro" id="IPR036634">
    <property type="entry name" value="PRD_sf"/>
</dbReference>
<evidence type="ECO:0000256" key="4">
    <source>
        <dbReference type="ARBA" id="ARBA00023163"/>
    </source>
</evidence>
<dbReference type="InterPro" id="IPR007737">
    <property type="entry name" value="Mga_HTH"/>
</dbReference>
<dbReference type="PANTHER" id="PTHR30185">
    <property type="entry name" value="CRYPTIC BETA-GLUCOSIDE BGL OPERON ANTITERMINATOR"/>
    <property type="match status" value="1"/>
</dbReference>
<dbReference type="SUPFAM" id="SSF63520">
    <property type="entry name" value="PTS-regulatory domain, PRD"/>
    <property type="match status" value="2"/>
</dbReference>
<feature type="domain" description="PRD" evidence="6">
    <location>
        <begin position="177"/>
        <end position="279"/>
    </location>
</feature>
<dbReference type="Gene3D" id="3.40.930.10">
    <property type="entry name" value="Mannitol-specific EII, Chain A"/>
    <property type="match status" value="1"/>
</dbReference>
<dbReference type="InterPro" id="IPR036388">
    <property type="entry name" value="WH-like_DNA-bd_sf"/>
</dbReference>
<evidence type="ECO:0000256" key="2">
    <source>
        <dbReference type="ARBA" id="ARBA00023015"/>
    </source>
</evidence>
<keyword evidence="4" id="KW-0804">Transcription</keyword>
<dbReference type="Pfam" id="PF00359">
    <property type="entry name" value="PTS_EIIA_2"/>
    <property type="match status" value="1"/>
</dbReference>
<dbReference type="InterPro" id="IPR011608">
    <property type="entry name" value="PRD"/>
</dbReference>
<feature type="domain" description="PTS EIIA type-2" evidence="5">
    <location>
        <begin position="499"/>
        <end position="638"/>
    </location>
</feature>
<comment type="caution">
    <text evidence="7">The sequence shown here is derived from an EMBL/GenBank/DDBJ whole genome shotgun (WGS) entry which is preliminary data.</text>
</comment>
<dbReference type="InterPro" id="IPR050661">
    <property type="entry name" value="BglG_antiterminators"/>
</dbReference>
<dbReference type="Pfam" id="PF05043">
    <property type="entry name" value="Mga"/>
    <property type="match status" value="1"/>
</dbReference>
<keyword evidence="8" id="KW-1185">Reference proteome</keyword>
<sequence length="640" mass="75707">MNNEREKAFIDFLFKKKQWIKASVLANHFGVSSRTIRKYVNAINLKYEKKTLIVSSNLGYKLDYYTYMEYGARNSQILDKPQTPDERMYYLLNQMVVHGEGVDLFDLCDILYVSMPTLENDLRKSKAILKSFDLSFHREGDLVILDGVEQNKRKLMSHIFYEESNNKFLNLETIEEFFGYSLGEFKQKMIDILSSYNLYVNEYVIGNILLHIMISTYRIKNHLNIHSESIEVLNNKREYKAAKEIAKFIESVFDVIYDESEIYYLTVLLVGKTTILRQDVLNKENLTEYIEPKQIQLVNDILKEVYENYMVDLYDDQFLIRFMFHIHNLINRAYHNRFSKNPLTQQIKYTYPLIYDLAVFISNYIQKEEHITISEDEIAYIALHIVAFLEPKKSSNKKITVTLIYPEYYNLHKNMIDTINHYFGAQVEIQKVYKTIDIDYKKIDTDLVISTVELNIPLETDLIIVPPFLTEREIDNINNKILNFKRKKEQFYLKKQLIQLFNPHIFYENLYLNDAFEMIRHIGKGMVRYGFVNESYIDDVIEREKMSYTVFNNNVAVPHSMHMNALKSSISIVINHKPVKWGESYVQIIAMIAFNKKERNLFVNIFDNFISIISEPENVEQLIRSTDYNTFINTLASLMG</sequence>
<dbReference type="InterPro" id="IPR002178">
    <property type="entry name" value="PTS_EIIA_type-2_dom"/>
</dbReference>
<dbReference type="PANTHER" id="PTHR30185:SF12">
    <property type="entry name" value="TRANSCRIPTIONAL REGULATOR MANR"/>
    <property type="match status" value="1"/>
</dbReference>
<protein>
    <submittedName>
        <fullName evidence="7">BglG family transcription antiterminator</fullName>
    </submittedName>
</protein>
<proteinExistence type="predicted"/>
<keyword evidence="2" id="KW-0805">Transcription regulation</keyword>
<dbReference type="PROSITE" id="PS51094">
    <property type="entry name" value="PTS_EIIA_TYPE_2"/>
    <property type="match status" value="1"/>
</dbReference>
<dbReference type="InterPro" id="IPR016152">
    <property type="entry name" value="PTrfase/Anion_transptr"/>
</dbReference>
<evidence type="ECO:0000259" key="5">
    <source>
        <dbReference type="PROSITE" id="PS51094"/>
    </source>
</evidence>
<evidence type="ECO:0000256" key="1">
    <source>
        <dbReference type="ARBA" id="ARBA00022737"/>
    </source>
</evidence>
<dbReference type="Pfam" id="PF00874">
    <property type="entry name" value="PRD"/>
    <property type="match status" value="2"/>
</dbReference>
<keyword evidence="3" id="KW-0010">Activator</keyword>